<evidence type="ECO:0000256" key="2">
    <source>
        <dbReference type="ARBA" id="ARBA00023136"/>
    </source>
</evidence>
<dbReference type="PANTHER" id="PTHR30329">
    <property type="entry name" value="STATOR ELEMENT OF FLAGELLAR MOTOR COMPLEX"/>
    <property type="match status" value="1"/>
</dbReference>
<keyword evidence="9" id="KW-1185">Reference proteome</keyword>
<keyword evidence="5" id="KW-0812">Transmembrane</keyword>
<evidence type="ECO:0000256" key="5">
    <source>
        <dbReference type="SAM" id="Phobius"/>
    </source>
</evidence>
<dbReference type="InterPro" id="IPR050330">
    <property type="entry name" value="Bact_OuterMem_StrucFunc"/>
</dbReference>
<protein>
    <submittedName>
        <fullName evidence="8">Outer membrane protein OmpA-like peptidoglycan-associated protein</fullName>
    </submittedName>
</protein>
<organism evidence="8 9">
    <name type="scientific">Pusillimonas noertemannii</name>
    <dbReference type="NCBI Taxonomy" id="305977"/>
    <lineage>
        <taxon>Bacteria</taxon>
        <taxon>Pseudomonadati</taxon>
        <taxon>Pseudomonadota</taxon>
        <taxon>Betaproteobacteria</taxon>
        <taxon>Burkholderiales</taxon>
        <taxon>Alcaligenaceae</taxon>
        <taxon>Pusillimonas</taxon>
    </lineage>
</organism>
<feature type="transmembrane region" description="Helical" evidence="5">
    <location>
        <begin position="40"/>
        <end position="57"/>
    </location>
</feature>
<proteinExistence type="predicted"/>
<feature type="transmembrane region" description="Helical" evidence="5">
    <location>
        <begin position="64"/>
        <end position="82"/>
    </location>
</feature>
<evidence type="ECO:0000256" key="1">
    <source>
        <dbReference type="ARBA" id="ARBA00004442"/>
    </source>
</evidence>
<evidence type="ECO:0000259" key="7">
    <source>
        <dbReference type="PROSITE" id="PS51123"/>
    </source>
</evidence>
<accession>A0A2U1CQP2</accession>
<dbReference type="PROSITE" id="PS51257">
    <property type="entry name" value="PROKAR_LIPOPROTEIN"/>
    <property type="match status" value="1"/>
</dbReference>
<dbReference type="Proteomes" id="UP000246145">
    <property type="component" value="Unassembled WGS sequence"/>
</dbReference>
<dbReference type="Gene3D" id="3.30.1330.60">
    <property type="entry name" value="OmpA-like domain"/>
    <property type="match status" value="1"/>
</dbReference>
<keyword evidence="5" id="KW-1133">Transmembrane helix</keyword>
<dbReference type="PANTHER" id="PTHR30329:SF21">
    <property type="entry name" value="LIPOPROTEIN YIAD-RELATED"/>
    <property type="match status" value="1"/>
</dbReference>
<dbReference type="PRINTS" id="PR01021">
    <property type="entry name" value="OMPADOMAIN"/>
</dbReference>
<dbReference type="RefSeq" id="WP_026068193.1">
    <property type="nucleotide sequence ID" value="NZ_JACCEX010000001.1"/>
</dbReference>
<name>A0A2U1CQP2_9BURK</name>
<feature type="signal peptide" evidence="6">
    <location>
        <begin position="1"/>
        <end position="26"/>
    </location>
</feature>
<dbReference type="InterPro" id="IPR036737">
    <property type="entry name" value="OmpA-like_sf"/>
</dbReference>
<dbReference type="Pfam" id="PF00691">
    <property type="entry name" value="OmpA"/>
    <property type="match status" value="1"/>
</dbReference>
<keyword evidence="2 4" id="KW-0472">Membrane</keyword>
<evidence type="ECO:0000256" key="4">
    <source>
        <dbReference type="PROSITE-ProRule" id="PRU00473"/>
    </source>
</evidence>
<comment type="caution">
    <text evidence="8">The sequence shown here is derived from an EMBL/GenBank/DDBJ whole genome shotgun (WGS) entry which is preliminary data.</text>
</comment>
<evidence type="ECO:0000313" key="8">
    <source>
        <dbReference type="EMBL" id="PVY68131.1"/>
    </source>
</evidence>
<dbReference type="CDD" id="cd07185">
    <property type="entry name" value="OmpA_C-like"/>
    <property type="match status" value="1"/>
</dbReference>
<comment type="subcellular location">
    <subcellularLocation>
        <location evidence="1">Cell outer membrane</location>
    </subcellularLocation>
</comment>
<dbReference type="Pfam" id="PF13441">
    <property type="entry name" value="Gly-zipper_YMGG"/>
    <property type="match status" value="1"/>
</dbReference>
<sequence>MNLSTRVNRTAVCLCAAALMAGCASVNEGMGGMSSGGRTAVGAGAGAALGAGLGALIGDSSKAALIGAGIGAVAGGIAGYNWSGVKQDVQQSGASSLGIDVIEMPDGTLKVNIPSHVSFDTGKYDLKPELLPVLDSVARALVQHPELRAKAIGYTDSTGPASVNQTLSVNRATAVTNYLGSRGVPAGNMTVEGRGPSNPIADNSTAEGRAKNRRVELFLYAVQQ</sequence>
<dbReference type="InterPro" id="IPR006665">
    <property type="entry name" value="OmpA-like"/>
</dbReference>
<gene>
    <name evidence="8" type="ORF">C7440_0520</name>
</gene>
<dbReference type="EMBL" id="QEKO01000001">
    <property type="protein sequence ID" value="PVY68131.1"/>
    <property type="molecule type" value="Genomic_DNA"/>
</dbReference>
<dbReference type="InterPro" id="IPR027367">
    <property type="entry name" value="Gly-zipper_YMGG"/>
</dbReference>
<dbReference type="GO" id="GO:0009279">
    <property type="term" value="C:cell outer membrane"/>
    <property type="evidence" value="ECO:0007669"/>
    <property type="project" value="UniProtKB-SubCell"/>
</dbReference>
<keyword evidence="6" id="KW-0732">Signal</keyword>
<dbReference type="OrthoDB" id="1149075at2"/>
<keyword evidence="3" id="KW-0998">Cell outer membrane</keyword>
<dbReference type="InterPro" id="IPR006664">
    <property type="entry name" value="OMP_bac"/>
</dbReference>
<reference evidence="8 9" key="1">
    <citation type="submission" date="2018-04" db="EMBL/GenBank/DDBJ databases">
        <title>Genomic Encyclopedia of Type Strains, Phase IV (KMG-IV): sequencing the most valuable type-strain genomes for metagenomic binning, comparative biology and taxonomic classification.</title>
        <authorList>
            <person name="Goeker M."/>
        </authorList>
    </citation>
    <scope>NUCLEOTIDE SEQUENCE [LARGE SCALE GENOMIC DNA]</scope>
    <source>
        <strain evidence="8 9">DSM 10065</strain>
    </source>
</reference>
<evidence type="ECO:0000313" key="9">
    <source>
        <dbReference type="Proteomes" id="UP000246145"/>
    </source>
</evidence>
<dbReference type="PRINTS" id="PR01023">
    <property type="entry name" value="NAFLGMOTY"/>
</dbReference>
<dbReference type="PROSITE" id="PS51123">
    <property type="entry name" value="OMPA_2"/>
    <property type="match status" value="1"/>
</dbReference>
<evidence type="ECO:0000256" key="3">
    <source>
        <dbReference type="ARBA" id="ARBA00023237"/>
    </source>
</evidence>
<feature type="domain" description="OmpA-like" evidence="7">
    <location>
        <begin position="106"/>
        <end position="223"/>
    </location>
</feature>
<dbReference type="AlphaFoldDB" id="A0A2U1CQP2"/>
<feature type="chain" id="PRO_5015556860" evidence="6">
    <location>
        <begin position="27"/>
        <end position="224"/>
    </location>
</feature>
<dbReference type="SUPFAM" id="SSF103088">
    <property type="entry name" value="OmpA-like"/>
    <property type="match status" value="1"/>
</dbReference>
<dbReference type="STRING" id="1231391.GCA_000308195_03340"/>
<evidence type="ECO:0000256" key="6">
    <source>
        <dbReference type="SAM" id="SignalP"/>
    </source>
</evidence>